<gene>
    <name evidence="9" type="ORF">SAMN05216186_12174</name>
</gene>
<name>A0A1G9K7S4_9PSED</name>
<dbReference type="PANTHER" id="PTHR11080:SF2">
    <property type="entry name" value="LD05707P"/>
    <property type="match status" value="1"/>
</dbReference>
<dbReference type="Proteomes" id="UP000198706">
    <property type="component" value="Unassembled WGS sequence"/>
</dbReference>
<dbReference type="AlphaFoldDB" id="A0A1G9K7S4"/>
<evidence type="ECO:0000256" key="6">
    <source>
        <dbReference type="ARBA" id="ARBA00039017"/>
    </source>
</evidence>
<dbReference type="CDD" id="cd01011">
    <property type="entry name" value="nicotinamidase"/>
    <property type="match status" value="1"/>
</dbReference>
<dbReference type="GO" id="GO:0046872">
    <property type="term" value="F:metal ion binding"/>
    <property type="evidence" value="ECO:0007669"/>
    <property type="project" value="UniProtKB-KW"/>
</dbReference>
<accession>A0A1G9K7S4</accession>
<dbReference type="EC" id="3.5.1.19" evidence="6"/>
<sequence>MKIASFDVDAQKGFTPLCPEELPVPGGDEIAEALNHMDSRADLRLGSKDAHSPRAAWVVATPEEMLHPLPLANADLTWVSHCVPGTRGFELLDGLPQPADYDYFVWKGVEPDLHPYGACYHDLAERRSTGAIEYLRQNAVDLVLVGGLALDYCVKTTALQLRRAGFQVALYLPACRALAANSGEQALEELRNSGVRLCEDPTQLDAAIAAAVPNLEKK</sequence>
<keyword evidence="3" id="KW-0479">Metal-binding</keyword>
<dbReference type="SUPFAM" id="SSF52499">
    <property type="entry name" value="Isochorismatase-like hydrolases"/>
    <property type="match status" value="1"/>
</dbReference>
<evidence type="ECO:0000256" key="7">
    <source>
        <dbReference type="ARBA" id="ARBA00043224"/>
    </source>
</evidence>
<feature type="domain" description="Isochorismatase-like" evidence="8">
    <location>
        <begin position="58"/>
        <end position="198"/>
    </location>
</feature>
<evidence type="ECO:0000313" key="10">
    <source>
        <dbReference type="Proteomes" id="UP000198706"/>
    </source>
</evidence>
<keyword evidence="10" id="KW-1185">Reference proteome</keyword>
<evidence type="ECO:0000256" key="5">
    <source>
        <dbReference type="ARBA" id="ARBA00037900"/>
    </source>
</evidence>
<dbReference type="GO" id="GO:0019363">
    <property type="term" value="P:pyridine nucleotide biosynthetic process"/>
    <property type="evidence" value="ECO:0007669"/>
    <property type="project" value="UniProtKB-KW"/>
</dbReference>
<dbReference type="InterPro" id="IPR052347">
    <property type="entry name" value="Isochorismatase_Nicotinamidase"/>
</dbReference>
<protein>
    <recommendedName>
        <fullName evidence="6">nicotinamidase</fullName>
        <ecNumber evidence="6">3.5.1.19</ecNumber>
    </recommendedName>
    <alternativeName>
        <fullName evidence="7">Nicotinamide deamidase</fullName>
    </alternativeName>
</protein>
<organism evidence="9 10">
    <name type="scientific">Pseudomonas indica</name>
    <dbReference type="NCBI Taxonomy" id="137658"/>
    <lineage>
        <taxon>Bacteria</taxon>
        <taxon>Pseudomonadati</taxon>
        <taxon>Pseudomonadota</taxon>
        <taxon>Gammaproteobacteria</taxon>
        <taxon>Pseudomonadales</taxon>
        <taxon>Pseudomonadaceae</taxon>
        <taxon>Pseudomonas</taxon>
    </lineage>
</organism>
<evidence type="ECO:0000256" key="3">
    <source>
        <dbReference type="ARBA" id="ARBA00022723"/>
    </source>
</evidence>
<dbReference type="Gene3D" id="3.40.50.850">
    <property type="entry name" value="Isochorismatase-like"/>
    <property type="match status" value="1"/>
</dbReference>
<dbReference type="Pfam" id="PF00857">
    <property type="entry name" value="Isochorismatase"/>
    <property type="match status" value="1"/>
</dbReference>
<dbReference type="InterPro" id="IPR036380">
    <property type="entry name" value="Isochorismatase-like_sf"/>
</dbReference>
<proteinExistence type="inferred from homology"/>
<dbReference type="STRING" id="137658.SAMN05216186_12174"/>
<dbReference type="InterPro" id="IPR000868">
    <property type="entry name" value="Isochorismatase-like_dom"/>
</dbReference>
<evidence type="ECO:0000256" key="1">
    <source>
        <dbReference type="ARBA" id="ARBA00006336"/>
    </source>
</evidence>
<dbReference type="EMBL" id="FNFD01000021">
    <property type="protein sequence ID" value="SDL45682.1"/>
    <property type="molecule type" value="Genomic_DNA"/>
</dbReference>
<evidence type="ECO:0000313" key="9">
    <source>
        <dbReference type="EMBL" id="SDL45682.1"/>
    </source>
</evidence>
<evidence type="ECO:0000256" key="2">
    <source>
        <dbReference type="ARBA" id="ARBA00022642"/>
    </source>
</evidence>
<dbReference type="PANTHER" id="PTHR11080">
    <property type="entry name" value="PYRAZINAMIDASE/NICOTINAMIDASE"/>
    <property type="match status" value="1"/>
</dbReference>
<comment type="similarity">
    <text evidence="1">Belongs to the isochorismatase family.</text>
</comment>
<keyword evidence="2" id="KW-0662">Pyridine nucleotide biosynthesis</keyword>
<comment type="pathway">
    <text evidence="5">Cofactor biosynthesis; nicotinate biosynthesis; nicotinate from nicotinamide: step 1/1.</text>
</comment>
<dbReference type="RefSeq" id="WP_084338726.1">
    <property type="nucleotide sequence ID" value="NZ_FNFD01000021.1"/>
</dbReference>
<dbReference type="GO" id="GO:0008936">
    <property type="term" value="F:nicotinamidase activity"/>
    <property type="evidence" value="ECO:0007669"/>
    <property type="project" value="UniProtKB-EC"/>
</dbReference>
<reference evidence="9 10" key="1">
    <citation type="submission" date="2016-10" db="EMBL/GenBank/DDBJ databases">
        <authorList>
            <person name="de Groot N.N."/>
        </authorList>
    </citation>
    <scope>NUCLEOTIDE SEQUENCE [LARGE SCALE GENOMIC DNA]</scope>
    <source>
        <strain evidence="9 10">JCM 21544</strain>
    </source>
</reference>
<keyword evidence="4" id="KW-0378">Hydrolase</keyword>
<evidence type="ECO:0000256" key="4">
    <source>
        <dbReference type="ARBA" id="ARBA00022801"/>
    </source>
</evidence>
<evidence type="ECO:0000259" key="8">
    <source>
        <dbReference type="Pfam" id="PF00857"/>
    </source>
</evidence>